<keyword evidence="3" id="KW-1185">Reference proteome</keyword>
<dbReference type="AlphaFoldDB" id="A0AAN6NKI5"/>
<reference evidence="2" key="1">
    <citation type="journal article" date="2023" name="Mol. Phylogenet. Evol.">
        <title>Genome-scale phylogeny and comparative genomics of the fungal order Sordariales.</title>
        <authorList>
            <person name="Hensen N."/>
            <person name="Bonometti L."/>
            <person name="Westerberg I."/>
            <person name="Brannstrom I.O."/>
            <person name="Guillou S."/>
            <person name="Cros-Aarteil S."/>
            <person name="Calhoun S."/>
            <person name="Haridas S."/>
            <person name="Kuo A."/>
            <person name="Mondo S."/>
            <person name="Pangilinan J."/>
            <person name="Riley R."/>
            <person name="LaButti K."/>
            <person name="Andreopoulos B."/>
            <person name="Lipzen A."/>
            <person name="Chen C."/>
            <person name="Yan M."/>
            <person name="Daum C."/>
            <person name="Ng V."/>
            <person name="Clum A."/>
            <person name="Steindorff A."/>
            <person name="Ohm R.A."/>
            <person name="Martin F."/>
            <person name="Silar P."/>
            <person name="Natvig D.O."/>
            <person name="Lalanne C."/>
            <person name="Gautier V."/>
            <person name="Ament-Velasquez S.L."/>
            <person name="Kruys A."/>
            <person name="Hutchinson M.I."/>
            <person name="Powell A.J."/>
            <person name="Barry K."/>
            <person name="Miller A.N."/>
            <person name="Grigoriev I.V."/>
            <person name="Debuchy R."/>
            <person name="Gladieux P."/>
            <person name="Hiltunen Thoren M."/>
            <person name="Johannesson H."/>
        </authorList>
    </citation>
    <scope>NUCLEOTIDE SEQUENCE</scope>
    <source>
        <strain evidence="2">CBS 626.80</strain>
    </source>
</reference>
<reference evidence="2" key="2">
    <citation type="submission" date="2023-06" db="EMBL/GenBank/DDBJ databases">
        <authorList>
            <consortium name="Lawrence Berkeley National Laboratory"/>
            <person name="Mondo S.J."/>
            <person name="Hensen N."/>
            <person name="Bonometti L."/>
            <person name="Westerberg I."/>
            <person name="Brannstrom I.O."/>
            <person name="Guillou S."/>
            <person name="Cros-Aarteil S."/>
            <person name="Calhoun S."/>
            <person name="Haridas S."/>
            <person name="Kuo A."/>
            <person name="Pangilinan J."/>
            <person name="Riley R."/>
            <person name="Labutti K."/>
            <person name="Andreopoulos B."/>
            <person name="Lipzen A."/>
            <person name="Chen C."/>
            <person name="Yanf M."/>
            <person name="Daum C."/>
            <person name="Ng V."/>
            <person name="Clum A."/>
            <person name="Steindorff A."/>
            <person name="Ohm R."/>
            <person name="Martin F."/>
            <person name="Silar P."/>
            <person name="Natvig D."/>
            <person name="Lalanne C."/>
            <person name="Gautier V."/>
            <person name="Ament-Velasquez S.L."/>
            <person name="Kruys A."/>
            <person name="Hutchinson M.I."/>
            <person name="Powell A.J."/>
            <person name="Barry K."/>
            <person name="Miller A.N."/>
            <person name="Grigoriev I.V."/>
            <person name="Debuchy R."/>
            <person name="Gladieux P."/>
            <person name="Thoren M.H."/>
            <person name="Johannesson H."/>
        </authorList>
    </citation>
    <scope>NUCLEOTIDE SEQUENCE</scope>
    <source>
        <strain evidence="2">CBS 626.80</strain>
    </source>
</reference>
<protein>
    <submittedName>
        <fullName evidence="2">Uncharacterized protein</fullName>
    </submittedName>
</protein>
<dbReference type="Proteomes" id="UP001303222">
    <property type="component" value="Unassembled WGS sequence"/>
</dbReference>
<name>A0AAN6NKI5_9PEZI</name>
<proteinExistence type="predicted"/>
<evidence type="ECO:0000313" key="3">
    <source>
        <dbReference type="Proteomes" id="UP001303222"/>
    </source>
</evidence>
<evidence type="ECO:0000256" key="1">
    <source>
        <dbReference type="SAM" id="Coils"/>
    </source>
</evidence>
<feature type="coiled-coil region" evidence="1">
    <location>
        <begin position="49"/>
        <end position="83"/>
    </location>
</feature>
<dbReference type="EMBL" id="MU859339">
    <property type="protein sequence ID" value="KAK3947536.1"/>
    <property type="molecule type" value="Genomic_DNA"/>
</dbReference>
<organism evidence="2 3">
    <name type="scientific">Pseudoneurospora amorphoporcata</name>
    <dbReference type="NCBI Taxonomy" id="241081"/>
    <lineage>
        <taxon>Eukaryota</taxon>
        <taxon>Fungi</taxon>
        <taxon>Dikarya</taxon>
        <taxon>Ascomycota</taxon>
        <taxon>Pezizomycotina</taxon>
        <taxon>Sordariomycetes</taxon>
        <taxon>Sordariomycetidae</taxon>
        <taxon>Sordariales</taxon>
        <taxon>Sordariaceae</taxon>
        <taxon>Pseudoneurospora</taxon>
    </lineage>
</organism>
<keyword evidence="1" id="KW-0175">Coiled coil</keyword>
<accession>A0AAN6NKI5</accession>
<evidence type="ECO:0000313" key="2">
    <source>
        <dbReference type="EMBL" id="KAK3947536.1"/>
    </source>
</evidence>
<sequence>MHDTSLHYALGTGIDTGIDTGSHDSCCSQSLTGSELRNHFASLEKKAVEASMEEHIKNVETELDELRGEREKMLRELEYEMESAEVDEWWEEGIMAIGDMIR</sequence>
<comment type="caution">
    <text evidence="2">The sequence shown here is derived from an EMBL/GenBank/DDBJ whole genome shotgun (WGS) entry which is preliminary data.</text>
</comment>
<gene>
    <name evidence="2" type="ORF">QBC32DRAFT_383726</name>
</gene>